<accession>A0A4Z0M253</accession>
<keyword evidence="4" id="KW-1185">Reference proteome</keyword>
<comment type="caution">
    <text evidence="3">The sequence shown here is derived from an EMBL/GenBank/DDBJ whole genome shotgun (WGS) entry which is preliminary data.</text>
</comment>
<dbReference type="EMBL" id="SRLE01000007">
    <property type="protein sequence ID" value="TGD73507.1"/>
    <property type="molecule type" value="Genomic_DNA"/>
</dbReference>
<name>A0A4Z0M253_9GAMM</name>
<dbReference type="GO" id="GO:0016758">
    <property type="term" value="F:hexosyltransferase activity"/>
    <property type="evidence" value="ECO:0007669"/>
    <property type="project" value="TreeGrafter"/>
</dbReference>
<evidence type="ECO:0000313" key="3">
    <source>
        <dbReference type="EMBL" id="TGD73507.1"/>
    </source>
</evidence>
<feature type="domain" description="Glycosyl transferase family 1" evidence="1">
    <location>
        <begin position="206"/>
        <end position="359"/>
    </location>
</feature>
<reference evidence="3 4" key="1">
    <citation type="submission" date="2019-04" db="EMBL/GenBank/DDBJ databases">
        <title>Taxonomy of novel Haliea sp. from mangrove soil of West Coast of India.</title>
        <authorList>
            <person name="Verma A."/>
            <person name="Kumar P."/>
            <person name="Krishnamurthi S."/>
        </authorList>
    </citation>
    <scope>NUCLEOTIDE SEQUENCE [LARGE SCALE GENOMIC DNA]</scope>
    <source>
        <strain evidence="3 4">SAOS-164</strain>
    </source>
</reference>
<feature type="domain" description="Glycosyltransferase subfamily 4-like N-terminal" evidence="2">
    <location>
        <begin position="14"/>
        <end position="189"/>
    </location>
</feature>
<gene>
    <name evidence="3" type="ORF">E4634_10780</name>
</gene>
<dbReference type="Pfam" id="PF13439">
    <property type="entry name" value="Glyco_transf_4"/>
    <property type="match status" value="1"/>
</dbReference>
<dbReference type="InterPro" id="IPR001296">
    <property type="entry name" value="Glyco_trans_1"/>
</dbReference>
<dbReference type="Proteomes" id="UP000298050">
    <property type="component" value="Unassembled WGS sequence"/>
</dbReference>
<dbReference type="Gene3D" id="3.40.50.2000">
    <property type="entry name" value="Glycogen Phosphorylase B"/>
    <property type="match status" value="2"/>
</dbReference>
<proteinExistence type="predicted"/>
<dbReference type="InterPro" id="IPR050194">
    <property type="entry name" value="Glycosyltransferase_grp1"/>
</dbReference>
<dbReference type="AlphaFoldDB" id="A0A4Z0M253"/>
<sequence>MRVLHLGKYYPPDPGGMETFLRDLLHASLRAGLEVAALVHAWRPGLRSSSETRHTADGDLQLTRAAIWGRLLFTPISPAFPLQLRRLLRQFQPGIVHVHLPAPSAFWLLLSPAARRVPWVAHWHADAIDERAGTLLRGVYRWLYRPLQSALLRRTRAIIVTSPPYLESSPALREFHDRCVVVPLGLDAQTLHAAAPTALPADNVPGEIRLLAVGRLTYYKGLDVLLRAVAAVPEARLRIVGVGEDGERLRHLADELGLAGRVAFLGGLDDAALAREYQACDCLCLASTERSEAFGLVLLEAMSFARPLIASEIPGSGVGWVVEEGVNGLKVPPGDVPAWSAAIRRLAGDTALRQRLGATGCARFEERFAIDACMRGVGDVYRQVLEVAA</sequence>
<dbReference type="PANTHER" id="PTHR45947:SF3">
    <property type="entry name" value="SULFOQUINOVOSYL TRANSFERASE SQD2"/>
    <property type="match status" value="1"/>
</dbReference>
<dbReference type="RefSeq" id="WP_135443732.1">
    <property type="nucleotide sequence ID" value="NZ_SRLE01000007.1"/>
</dbReference>
<dbReference type="Pfam" id="PF00534">
    <property type="entry name" value="Glycos_transf_1"/>
    <property type="match status" value="1"/>
</dbReference>
<dbReference type="OrthoDB" id="9802525at2"/>
<keyword evidence="3" id="KW-0808">Transferase</keyword>
<evidence type="ECO:0000313" key="4">
    <source>
        <dbReference type="Proteomes" id="UP000298050"/>
    </source>
</evidence>
<organism evidence="3 4">
    <name type="scientific">Mangrovimicrobium sediminis</name>
    <dbReference type="NCBI Taxonomy" id="2562682"/>
    <lineage>
        <taxon>Bacteria</taxon>
        <taxon>Pseudomonadati</taxon>
        <taxon>Pseudomonadota</taxon>
        <taxon>Gammaproteobacteria</taxon>
        <taxon>Cellvibrionales</taxon>
        <taxon>Halieaceae</taxon>
        <taxon>Mangrovimicrobium</taxon>
    </lineage>
</organism>
<dbReference type="PANTHER" id="PTHR45947">
    <property type="entry name" value="SULFOQUINOVOSYL TRANSFERASE SQD2"/>
    <property type="match status" value="1"/>
</dbReference>
<protein>
    <submittedName>
        <fullName evidence="3">Glycosyltransferase</fullName>
    </submittedName>
</protein>
<evidence type="ECO:0000259" key="1">
    <source>
        <dbReference type="Pfam" id="PF00534"/>
    </source>
</evidence>
<dbReference type="InterPro" id="IPR028098">
    <property type="entry name" value="Glyco_trans_4-like_N"/>
</dbReference>
<dbReference type="SUPFAM" id="SSF53756">
    <property type="entry name" value="UDP-Glycosyltransferase/glycogen phosphorylase"/>
    <property type="match status" value="1"/>
</dbReference>
<evidence type="ECO:0000259" key="2">
    <source>
        <dbReference type="Pfam" id="PF13439"/>
    </source>
</evidence>